<comment type="similarity">
    <text evidence="1">Belongs to the FGGY kinase family.</text>
</comment>
<proteinExistence type="inferred from homology"/>
<keyword evidence="2" id="KW-0808">Transferase</keyword>
<name>A0A931I1W8_9HYPH</name>
<dbReference type="InterPro" id="IPR018484">
    <property type="entry name" value="FGGY_N"/>
</dbReference>
<dbReference type="Pfam" id="PF00370">
    <property type="entry name" value="FGGY_N"/>
    <property type="match status" value="1"/>
</dbReference>
<evidence type="ECO:0000256" key="2">
    <source>
        <dbReference type="ARBA" id="ARBA00022679"/>
    </source>
</evidence>
<dbReference type="RefSeq" id="WP_197311384.1">
    <property type="nucleotide sequence ID" value="NZ_JADZLT010000050.1"/>
</dbReference>
<dbReference type="InterPro" id="IPR018485">
    <property type="entry name" value="FGGY_C"/>
</dbReference>
<keyword evidence="7" id="KW-1185">Reference proteome</keyword>
<dbReference type="NCBIfam" id="TIGR01315">
    <property type="entry name" value="5C_CHO_kinase"/>
    <property type="match status" value="1"/>
</dbReference>
<dbReference type="PANTHER" id="PTHR43435">
    <property type="entry name" value="RIBULOKINASE"/>
    <property type="match status" value="1"/>
</dbReference>
<dbReference type="SUPFAM" id="SSF53067">
    <property type="entry name" value="Actin-like ATPase domain"/>
    <property type="match status" value="2"/>
</dbReference>
<reference evidence="6" key="1">
    <citation type="submission" date="2020-12" db="EMBL/GenBank/DDBJ databases">
        <title>Methylobrevis albus sp. nov., isolated from fresh water lack sediment.</title>
        <authorList>
            <person name="Zou Q."/>
        </authorList>
    </citation>
    <scope>NUCLEOTIDE SEQUENCE</scope>
    <source>
        <strain evidence="6">L22</strain>
    </source>
</reference>
<dbReference type="InterPro" id="IPR006003">
    <property type="entry name" value="FGGY_RbtK-like"/>
</dbReference>
<dbReference type="GO" id="GO:0019321">
    <property type="term" value="P:pentose metabolic process"/>
    <property type="evidence" value="ECO:0007669"/>
    <property type="project" value="TreeGrafter"/>
</dbReference>
<evidence type="ECO:0000256" key="3">
    <source>
        <dbReference type="ARBA" id="ARBA00022777"/>
    </source>
</evidence>
<evidence type="ECO:0000259" key="5">
    <source>
        <dbReference type="Pfam" id="PF02782"/>
    </source>
</evidence>
<dbReference type="AlphaFoldDB" id="A0A931I1W8"/>
<accession>A0A931I1W8</accession>
<organism evidence="6 7">
    <name type="scientific">Methylobrevis albus</name>
    <dbReference type="NCBI Taxonomy" id="2793297"/>
    <lineage>
        <taxon>Bacteria</taxon>
        <taxon>Pseudomonadati</taxon>
        <taxon>Pseudomonadota</taxon>
        <taxon>Alphaproteobacteria</taxon>
        <taxon>Hyphomicrobiales</taxon>
        <taxon>Pleomorphomonadaceae</taxon>
        <taxon>Methylobrevis</taxon>
    </lineage>
</organism>
<evidence type="ECO:0000259" key="4">
    <source>
        <dbReference type="Pfam" id="PF00370"/>
    </source>
</evidence>
<gene>
    <name evidence="6" type="ORF">I5731_10745</name>
</gene>
<evidence type="ECO:0000313" key="6">
    <source>
        <dbReference type="EMBL" id="MBH0238302.1"/>
    </source>
</evidence>
<feature type="domain" description="Carbohydrate kinase FGGY C-terminal" evidence="5">
    <location>
        <begin position="276"/>
        <end position="485"/>
    </location>
</feature>
<dbReference type="Gene3D" id="1.20.58.2240">
    <property type="match status" value="1"/>
</dbReference>
<dbReference type="PIRSF" id="PIRSF000538">
    <property type="entry name" value="GlpK"/>
    <property type="match status" value="1"/>
</dbReference>
<dbReference type="CDD" id="cd07782">
    <property type="entry name" value="ASKHA_NBD_FGGY_D-RBK"/>
    <property type="match status" value="1"/>
</dbReference>
<dbReference type="Gene3D" id="3.30.420.40">
    <property type="match status" value="1"/>
</dbReference>
<keyword evidence="3 6" id="KW-0418">Kinase</keyword>
<dbReference type="InterPro" id="IPR000577">
    <property type="entry name" value="Carb_kinase_FGGY"/>
</dbReference>
<dbReference type="Proteomes" id="UP000631694">
    <property type="component" value="Unassembled WGS sequence"/>
</dbReference>
<sequence>MADGPHFLGIDVGTGSARAGLFDERGECLGTGKQDISLFRDGGAMVEQSSGEIWAAVCTAVRQALAAADVAGDSVAGIGFDATCSLVVLGPDGASLPVGPSEDPARDIIVWMDHRAVAEAERINALAPAVLRYVGGRISPEMQTPKLLWLKENRPEIFTAAGHFLDLADFLTFRATGDLARSMCTVTCKWTYVAHEARWDPDYFRAVGLGELADEDFARIGTTIVQPGTPVGAGLTVRAAAELGLSPGTPVSAGMIDAHAGGIGTVGIGGVPEQNLAYVFGTSSCTLLSTAEPVFVPGVWGPYYSVMVPGLWINEGGQSAAGAAIDQLVRLHPAYPEAMQQARESGTSLPVLLAEQAAARFDDPSAAVAALKGLHVVPEFLGNRAPFADPHARAVVAGLGMETDADHLVLLYVAGLFGIGYGLRQILEAQADAGAPTERIVISGGAGQSAFVRQLLADAAGKPVVAPLTTEPVLLGAATLGATAAGAFPGLREAMSALSGAGAVYEPAAGAIRAQHDRRFATFCALQDLVRGARSH</sequence>
<dbReference type="GO" id="GO:0005737">
    <property type="term" value="C:cytoplasm"/>
    <property type="evidence" value="ECO:0007669"/>
    <property type="project" value="TreeGrafter"/>
</dbReference>
<comment type="caution">
    <text evidence="6">The sequence shown here is derived from an EMBL/GenBank/DDBJ whole genome shotgun (WGS) entry which is preliminary data.</text>
</comment>
<dbReference type="GO" id="GO:0019150">
    <property type="term" value="F:D-ribulokinase activity"/>
    <property type="evidence" value="ECO:0007669"/>
    <property type="project" value="TreeGrafter"/>
</dbReference>
<evidence type="ECO:0000313" key="7">
    <source>
        <dbReference type="Proteomes" id="UP000631694"/>
    </source>
</evidence>
<feature type="domain" description="Carbohydrate kinase FGGY N-terminal" evidence="4">
    <location>
        <begin position="7"/>
        <end position="264"/>
    </location>
</feature>
<evidence type="ECO:0000256" key="1">
    <source>
        <dbReference type="ARBA" id="ARBA00009156"/>
    </source>
</evidence>
<dbReference type="EMBL" id="JADZLT010000050">
    <property type="protein sequence ID" value="MBH0238302.1"/>
    <property type="molecule type" value="Genomic_DNA"/>
</dbReference>
<dbReference type="Pfam" id="PF02782">
    <property type="entry name" value="FGGY_C"/>
    <property type="match status" value="1"/>
</dbReference>
<dbReference type="PANTHER" id="PTHR43435:SF4">
    <property type="entry name" value="FGGY CARBOHYDRATE KINASE DOMAIN-CONTAINING PROTEIN"/>
    <property type="match status" value="1"/>
</dbReference>
<dbReference type="InterPro" id="IPR043129">
    <property type="entry name" value="ATPase_NBD"/>
</dbReference>
<protein>
    <submittedName>
        <fullName evidence="6">FGGY-family carbohydrate kinase</fullName>
    </submittedName>
</protein>